<dbReference type="PROSITE" id="PS51257">
    <property type="entry name" value="PROKAR_LIPOPROTEIN"/>
    <property type="match status" value="1"/>
</dbReference>
<sequence length="353" mass="37479">MKQLRFLPMTALLAAASVFSSCSDDPDPVVVPPNESGLIEVNGGGATYPNSVFVSLRSGVQTSVARTTWDLAFSTGSDFKVLINGTTGAMATATTETDINAVGAAEIAAAEASGELVLSFTNLAGIEHVDDPANPLSKPVIAAVSATEASNMVYLLSRGASGVDAKPWKKIRVIRNGQGYTLQHADADATTFSSLNISKNTDDNFVYVSFENGVVDVEPAKEEWDIAWTAGTSSTPYPQASNGTLAYFYQDLVYHNIYGGSSAVQVAEATIPYDDFDETDLPTLTFNSDNRLTIGSNWRGGGGPTSAPAVKTDVYYVVKDANANVYKVRFLSLTKDGERGKPSFEYELVEAGN</sequence>
<feature type="signal peptide" evidence="1">
    <location>
        <begin position="1"/>
        <end position="22"/>
    </location>
</feature>
<evidence type="ECO:0000313" key="3">
    <source>
        <dbReference type="Proteomes" id="UP000664317"/>
    </source>
</evidence>
<keyword evidence="3" id="KW-1185">Reference proteome</keyword>
<keyword evidence="1" id="KW-0732">Signal</keyword>
<dbReference type="InterPro" id="IPR025921">
    <property type="entry name" value="HmuY"/>
</dbReference>
<dbReference type="EMBL" id="JAFKCT010000001">
    <property type="protein sequence ID" value="MBN7810092.1"/>
    <property type="molecule type" value="Genomic_DNA"/>
</dbReference>
<dbReference type="RefSeq" id="WP_206576878.1">
    <property type="nucleotide sequence ID" value="NZ_JAFKCT010000001.1"/>
</dbReference>
<name>A0ABS3BZI0_9BACT</name>
<dbReference type="CDD" id="cd12105">
    <property type="entry name" value="HmuY"/>
    <property type="match status" value="1"/>
</dbReference>
<proteinExistence type="predicted"/>
<comment type="caution">
    <text evidence="2">The sequence shown here is derived from an EMBL/GenBank/DDBJ whole genome shotgun (WGS) entry which is preliminary data.</text>
</comment>
<evidence type="ECO:0000256" key="1">
    <source>
        <dbReference type="SAM" id="SignalP"/>
    </source>
</evidence>
<feature type="chain" id="PRO_5047447345" evidence="1">
    <location>
        <begin position="23"/>
        <end position="353"/>
    </location>
</feature>
<evidence type="ECO:0000313" key="2">
    <source>
        <dbReference type="EMBL" id="MBN7810092.1"/>
    </source>
</evidence>
<dbReference type="Proteomes" id="UP000664317">
    <property type="component" value="Unassembled WGS sequence"/>
</dbReference>
<gene>
    <name evidence="2" type="ORF">J0A68_03935</name>
</gene>
<protein>
    <submittedName>
        <fullName evidence="2">HmuY family protein</fullName>
    </submittedName>
</protein>
<accession>A0ABS3BZI0</accession>
<dbReference type="Pfam" id="PF14064">
    <property type="entry name" value="HmuY"/>
    <property type="match status" value="2"/>
</dbReference>
<reference evidence="2 3" key="1">
    <citation type="submission" date="2021-03" db="EMBL/GenBank/DDBJ databases">
        <title>novel species isolated from a fishpond in China.</title>
        <authorList>
            <person name="Lu H."/>
            <person name="Cai Z."/>
        </authorList>
    </citation>
    <scope>NUCLEOTIDE SEQUENCE [LARGE SCALE GENOMIC DNA]</scope>
    <source>
        <strain evidence="2 3">H41</strain>
    </source>
</reference>
<organism evidence="2 3">
    <name type="scientific">Algoriphagus oliviformis</name>
    <dbReference type="NCBI Taxonomy" id="2811231"/>
    <lineage>
        <taxon>Bacteria</taxon>
        <taxon>Pseudomonadati</taxon>
        <taxon>Bacteroidota</taxon>
        <taxon>Cytophagia</taxon>
        <taxon>Cytophagales</taxon>
        <taxon>Cyclobacteriaceae</taxon>
        <taxon>Algoriphagus</taxon>
    </lineage>
</organism>